<dbReference type="InterPro" id="IPR036412">
    <property type="entry name" value="HAD-like_sf"/>
</dbReference>
<dbReference type="GO" id="GO:0016791">
    <property type="term" value="F:phosphatase activity"/>
    <property type="evidence" value="ECO:0007669"/>
    <property type="project" value="UniProtKB-ARBA"/>
</dbReference>
<dbReference type="SFLD" id="SFLDS00003">
    <property type="entry name" value="Haloacid_Dehalogenase"/>
    <property type="match status" value="1"/>
</dbReference>
<protein>
    <submittedName>
        <fullName evidence="1">Uncharacterized protein</fullName>
    </submittedName>
</protein>
<dbReference type="AlphaFoldDB" id="A0AAD5T811"/>
<dbReference type="NCBIfam" id="TIGR01509">
    <property type="entry name" value="HAD-SF-IA-v3"/>
    <property type="match status" value="1"/>
</dbReference>
<dbReference type="EMBL" id="JADGJH010000151">
    <property type="protein sequence ID" value="KAJ3135948.1"/>
    <property type="molecule type" value="Genomic_DNA"/>
</dbReference>
<dbReference type="Gene3D" id="3.40.50.1000">
    <property type="entry name" value="HAD superfamily/HAD-like"/>
    <property type="match status" value="1"/>
</dbReference>
<gene>
    <name evidence="1" type="ORF">HK100_002227</name>
</gene>
<dbReference type="SFLD" id="SFLDG01129">
    <property type="entry name" value="C1.5:_HAD__Beta-PGM__Phosphata"/>
    <property type="match status" value="1"/>
</dbReference>
<reference evidence="1" key="1">
    <citation type="submission" date="2020-05" db="EMBL/GenBank/DDBJ databases">
        <title>Phylogenomic resolution of chytrid fungi.</title>
        <authorList>
            <person name="Stajich J.E."/>
            <person name="Amses K."/>
            <person name="Simmons R."/>
            <person name="Seto K."/>
            <person name="Myers J."/>
            <person name="Bonds A."/>
            <person name="Quandt C.A."/>
            <person name="Barry K."/>
            <person name="Liu P."/>
            <person name="Grigoriev I."/>
            <person name="Longcore J.E."/>
            <person name="James T.Y."/>
        </authorList>
    </citation>
    <scope>NUCLEOTIDE SEQUENCE</scope>
    <source>
        <strain evidence="1">JEL0513</strain>
    </source>
</reference>
<dbReference type="PANTHER" id="PTHR18901:SF38">
    <property type="entry name" value="PSEUDOURIDINE-5'-PHOSPHATASE"/>
    <property type="match status" value="1"/>
</dbReference>
<accession>A0AAD5T811</accession>
<dbReference type="FunFam" id="1.10.150.240:FF:000001">
    <property type="entry name" value="Haloacid dehalogenase-like hydrolase domain"/>
    <property type="match status" value="1"/>
</dbReference>
<dbReference type="SUPFAM" id="SSF56784">
    <property type="entry name" value="HAD-like"/>
    <property type="match status" value="1"/>
</dbReference>
<evidence type="ECO:0000313" key="1">
    <source>
        <dbReference type="EMBL" id="KAJ3135948.1"/>
    </source>
</evidence>
<name>A0AAD5T811_9FUNG</name>
<organism evidence="1 2">
    <name type="scientific">Physocladia obscura</name>
    <dbReference type="NCBI Taxonomy" id="109957"/>
    <lineage>
        <taxon>Eukaryota</taxon>
        <taxon>Fungi</taxon>
        <taxon>Fungi incertae sedis</taxon>
        <taxon>Chytridiomycota</taxon>
        <taxon>Chytridiomycota incertae sedis</taxon>
        <taxon>Chytridiomycetes</taxon>
        <taxon>Chytridiales</taxon>
        <taxon>Chytriomycetaceae</taxon>
        <taxon>Physocladia</taxon>
    </lineage>
</organism>
<dbReference type="InterPro" id="IPR023214">
    <property type="entry name" value="HAD_sf"/>
</dbReference>
<dbReference type="InterPro" id="IPR023198">
    <property type="entry name" value="PGP-like_dom2"/>
</dbReference>
<sequence length="315" mass="35319">MGSITHVLFDMDGLLLEDPYTEVNNTILARFGEVYTWDVKSKMSGSKETDAAAFFVNHYKLPLSPEEYLKERKQILKTIYPFCKPLPGVIRLVTHLKQHNIPICIATSSTREALMMKASNNRDLFDQFGEFIICSDDAGIKNGKPAPDLFFAAAKALGVDTDNSERENSDCLVFEDSFLGVKAGLAAKMKVVWIPNENLALDPETVTKCAKLLRSMTDFDPADGRKWGLNVYPRGHDSRNPTDGERSKIRVTTGHTRSVDVIIDVQSPRSETDEFLDPLLAFDDYNLNPAVHRLDQELSNADLGLYEILHESAKF</sequence>
<dbReference type="Gene3D" id="1.10.150.240">
    <property type="entry name" value="Putative phosphatase, domain 2"/>
    <property type="match status" value="1"/>
</dbReference>
<dbReference type="PANTHER" id="PTHR18901">
    <property type="entry name" value="2-DEOXYGLUCOSE-6-PHOSPHATE PHOSPHATASE 2"/>
    <property type="match status" value="1"/>
</dbReference>
<proteinExistence type="predicted"/>
<dbReference type="Pfam" id="PF00702">
    <property type="entry name" value="Hydrolase"/>
    <property type="match status" value="1"/>
</dbReference>
<keyword evidence="2" id="KW-1185">Reference proteome</keyword>
<evidence type="ECO:0000313" key="2">
    <source>
        <dbReference type="Proteomes" id="UP001211907"/>
    </source>
</evidence>
<dbReference type="Proteomes" id="UP001211907">
    <property type="component" value="Unassembled WGS sequence"/>
</dbReference>
<dbReference type="InterPro" id="IPR006439">
    <property type="entry name" value="HAD-SF_hydro_IA"/>
</dbReference>
<comment type="caution">
    <text evidence="1">The sequence shown here is derived from an EMBL/GenBank/DDBJ whole genome shotgun (WGS) entry which is preliminary data.</text>
</comment>